<keyword evidence="1" id="KW-1133">Transmembrane helix</keyword>
<keyword evidence="1" id="KW-0472">Membrane</keyword>
<evidence type="ECO:0000256" key="1">
    <source>
        <dbReference type="SAM" id="Phobius"/>
    </source>
</evidence>
<proteinExistence type="predicted"/>
<gene>
    <name evidence="2" type="ORF">GCM10011314_15000</name>
</gene>
<name>A0A8H9FS29_9MICO</name>
<reference evidence="2" key="2">
    <citation type="submission" date="2020-09" db="EMBL/GenBank/DDBJ databases">
        <authorList>
            <person name="Sun Q."/>
            <person name="Zhou Y."/>
        </authorList>
    </citation>
    <scope>NUCLEOTIDE SEQUENCE</scope>
    <source>
        <strain evidence="2">CGMCC 1.10749</strain>
    </source>
</reference>
<feature type="transmembrane region" description="Helical" evidence="1">
    <location>
        <begin position="89"/>
        <end position="107"/>
    </location>
</feature>
<evidence type="ECO:0000313" key="3">
    <source>
        <dbReference type="Proteomes" id="UP000628079"/>
    </source>
</evidence>
<sequence length="256" mass="27973">MAVAVWNDEGTWVVILVVASCIGWVVRTFERRVALGWRRVHAAGLMVVAIVVADYAYFAFFDGEGFVPAGAPLADFVDWELELLSSPPVLGAVMWLLPVGLAVLGVLRVDDGEEEEAAPARDPLGLRLPAAQVVSIDRRGGGLETCAIHVVFERSPDQFVHRTVVCRPGDVEALTPFLVDTPVLALESAVPHPAEVSDRSAQTAAEAFDDAYGARPPARLRQWLFQDEIAELSSSPALWAHRSAQWRRGQEREDGR</sequence>
<keyword evidence="1" id="KW-0812">Transmembrane</keyword>
<dbReference type="AlphaFoldDB" id="A0A8H9FS29"/>
<feature type="transmembrane region" description="Helical" evidence="1">
    <location>
        <begin position="41"/>
        <end position="60"/>
    </location>
</feature>
<evidence type="ECO:0000313" key="2">
    <source>
        <dbReference type="EMBL" id="GGB76415.1"/>
    </source>
</evidence>
<dbReference type="EMBL" id="BMEA01000001">
    <property type="protein sequence ID" value="GGB76415.1"/>
    <property type="molecule type" value="Genomic_DNA"/>
</dbReference>
<dbReference type="Proteomes" id="UP000628079">
    <property type="component" value="Unassembled WGS sequence"/>
</dbReference>
<organism evidence="2 3">
    <name type="scientific">Knoellia flava</name>
    <dbReference type="NCBI Taxonomy" id="913969"/>
    <lineage>
        <taxon>Bacteria</taxon>
        <taxon>Bacillati</taxon>
        <taxon>Actinomycetota</taxon>
        <taxon>Actinomycetes</taxon>
        <taxon>Micrococcales</taxon>
        <taxon>Intrasporangiaceae</taxon>
        <taxon>Knoellia</taxon>
    </lineage>
</organism>
<reference evidence="2" key="1">
    <citation type="journal article" date="2014" name="Int. J. Syst. Evol. Microbiol.">
        <title>Complete genome sequence of Corynebacterium casei LMG S-19264T (=DSM 44701T), isolated from a smear-ripened cheese.</title>
        <authorList>
            <consortium name="US DOE Joint Genome Institute (JGI-PGF)"/>
            <person name="Walter F."/>
            <person name="Albersmeier A."/>
            <person name="Kalinowski J."/>
            <person name="Ruckert C."/>
        </authorList>
    </citation>
    <scope>NUCLEOTIDE SEQUENCE</scope>
    <source>
        <strain evidence="2">CGMCC 1.10749</strain>
    </source>
</reference>
<protein>
    <submittedName>
        <fullName evidence="2">Uncharacterized protein</fullName>
    </submittedName>
</protein>
<accession>A0A8H9FS29</accession>
<feature type="transmembrane region" description="Helical" evidence="1">
    <location>
        <begin position="12"/>
        <end position="29"/>
    </location>
</feature>
<comment type="caution">
    <text evidence="2">The sequence shown here is derived from an EMBL/GenBank/DDBJ whole genome shotgun (WGS) entry which is preliminary data.</text>
</comment>